<feature type="domain" description="Potassium channel" evidence="11">
    <location>
        <begin position="44"/>
        <end position="105"/>
    </location>
</feature>
<dbReference type="InterPro" id="IPR013099">
    <property type="entry name" value="K_chnl_dom"/>
</dbReference>
<keyword evidence="3 8" id="KW-0812">Transmembrane</keyword>
<dbReference type="SUPFAM" id="SSF81324">
    <property type="entry name" value="Voltage-gated potassium channels"/>
    <property type="match status" value="2"/>
</dbReference>
<keyword evidence="4 10" id="KW-1133">Transmembrane helix</keyword>
<dbReference type="Proteomes" id="UP000887540">
    <property type="component" value="Unplaced"/>
</dbReference>
<reference evidence="13" key="1">
    <citation type="submission" date="2022-11" db="UniProtKB">
        <authorList>
            <consortium name="WormBaseParasite"/>
        </authorList>
    </citation>
    <scope>IDENTIFICATION</scope>
</reference>
<dbReference type="Pfam" id="PF07885">
    <property type="entry name" value="Ion_trans_2"/>
    <property type="match status" value="2"/>
</dbReference>
<protein>
    <submittedName>
        <fullName evidence="13">Potassium channel domain-containing protein</fullName>
    </submittedName>
</protein>
<organism evidence="12 13">
    <name type="scientific">Acrobeloides nanus</name>
    <dbReference type="NCBI Taxonomy" id="290746"/>
    <lineage>
        <taxon>Eukaryota</taxon>
        <taxon>Metazoa</taxon>
        <taxon>Ecdysozoa</taxon>
        <taxon>Nematoda</taxon>
        <taxon>Chromadorea</taxon>
        <taxon>Rhabditida</taxon>
        <taxon>Tylenchina</taxon>
        <taxon>Cephalobomorpha</taxon>
        <taxon>Cephaloboidea</taxon>
        <taxon>Cephalobidae</taxon>
        <taxon>Acrobeloides</taxon>
    </lineage>
</organism>
<keyword evidence="12" id="KW-1185">Reference proteome</keyword>
<evidence type="ECO:0000256" key="6">
    <source>
        <dbReference type="ARBA" id="ARBA00023136"/>
    </source>
</evidence>
<feature type="region of interest" description="Disordered" evidence="9">
    <location>
        <begin position="153"/>
        <end position="173"/>
    </location>
</feature>
<dbReference type="GO" id="GO:0015271">
    <property type="term" value="F:outward rectifier potassium channel activity"/>
    <property type="evidence" value="ECO:0007669"/>
    <property type="project" value="TreeGrafter"/>
</dbReference>
<sequence>MAIGVALYTLFGGLVLQRLEKKPANLTSVKGIAKRTIEYDEYYKHQNHPWTFTDSLLFTFTIITTIGYGYVAPQTFWGRLFCIFYAFLGIPLTVIALADLGKFISELMDGSEEKAKRAFRSQRKNKNHLYSKITANSETHGSETVKLKDPDNIEHEDVDKSKKPKKSAAQQETERQNKRAIQFSFLFVIYLILGAEVISYYEPDMDFFKAFYFNFVTLTSIGLGDVYPRNNTFLIITIAYISIGLALCTIAFEIATTYLRKLHYFGRKIEKVGDVAIWFGGKKLTMKQLIKNLAEQFNLPVATIKGLDIDKFVEDVIKVENGELDTLRTNPIGPEHVHIELEPFADEDEHGELKWSFRIKFREA</sequence>
<keyword evidence="6 10" id="KW-0472">Membrane</keyword>
<dbReference type="GO" id="GO:0022841">
    <property type="term" value="F:potassium ion leak channel activity"/>
    <property type="evidence" value="ECO:0007669"/>
    <property type="project" value="TreeGrafter"/>
</dbReference>
<dbReference type="PRINTS" id="PR01333">
    <property type="entry name" value="2POREKCHANEL"/>
</dbReference>
<dbReference type="Gene3D" id="1.10.287.70">
    <property type="match status" value="1"/>
</dbReference>
<evidence type="ECO:0000259" key="11">
    <source>
        <dbReference type="Pfam" id="PF07885"/>
    </source>
</evidence>
<accession>A0A914C4V4</accession>
<evidence type="ECO:0000256" key="4">
    <source>
        <dbReference type="ARBA" id="ARBA00022989"/>
    </source>
</evidence>
<dbReference type="PANTHER" id="PTHR11003">
    <property type="entry name" value="POTASSIUM CHANNEL, SUBFAMILY K"/>
    <property type="match status" value="1"/>
</dbReference>
<keyword evidence="5 8" id="KW-0406">Ion transport</keyword>
<feature type="transmembrane region" description="Helical" evidence="10">
    <location>
        <begin position="52"/>
        <end position="70"/>
    </location>
</feature>
<comment type="similarity">
    <text evidence="8">Belongs to the two pore domain potassium channel (TC 1.A.1.8) family.</text>
</comment>
<evidence type="ECO:0000256" key="2">
    <source>
        <dbReference type="ARBA" id="ARBA00022448"/>
    </source>
</evidence>
<evidence type="ECO:0000313" key="12">
    <source>
        <dbReference type="Proteomes" id="UP000887540"/>
    </source>
</evidence>
<evidence type="ECO:0000313" key="13">
    <source>
        <dbReference type="WBParaSite" id="ACRNAN_Path_304.g1154.t1"/>
    </source>
</evidence>
<dbReference type="WBParaSite" id="ACRNAN_Path_304.g1154.t1">
    <property type="protein sequence ID" value="ACRNAN_Path_304.g1154.t1"/>
    <property type="gene ID" value="ACRNAN_Path_304.g1154"/>
</dbReference>
<proteinExistence type="inferred from homology"/>
<feature type="domain" description="Potassium channel" evidence="11">
    <location>
        <begin position="186"/>
        <end position="260"/>
    </location>
</feature>
<evidence type="ECO:0000256" key="9">
    <source>
        <dbReference type="SAM" id="MobiDB-lite"/>
    </source>
</evidence>
<evidence type="ECO:0000256" key="7">
    <source>
        <dbReference type="ARBA" id="ARBA00023303"/>
    </source>
</evidence>
<evidence type="ECO:0000256" key="8">
    <source>
        <dbReference type="RuleBase" id="RU003857"/>
    </source>
</evidence>
<dbReference type="AlphaFoldDB" id="A0A914C4V4"/>
<dbReference type="InterPro" id="IPR003280">
    <property type="entry name" value="2pore_dom_K_chnl"/>
</dbReference>
<evidence type="ECO:0000256" key="5">
    <source>
        <dbReference type="ARBA" id="ARBA00023065"/>
    </source>
</evidence>
<dbReference type="PANTHER" id="PTHR11003:SF317">
    <property type="entry name" value="POTASSIUM CHANNEL DOMAIN-CONTAINING PROTEIN"/>
    <property type="match status" value="1"/>
</dbReference>
<feature type="transmembrane region" description="Helical" evidence="10">
    <location>
        <begin position="76"/>
        <end position="98"/>
    </location>
</feature>
<feature type="transmembrane region" description="Helical" evidence="10">
    <location>
        <begin position="180"/>
        <end position="201"/>
    </location>
</feature>
<comment type="subcellular location">
    <subcellularLocation>
        <location evidence="1">Membrane</location>
        <topology evidence="1">Multi-pass membrane protein</topology>
    </subcellularLocation>
</comment>
<evidence type="ECO:0000256" key="1">
    <source>
        <dbReference type="ARBA" id="ARBA00004141"/>
    </source>
</evidence>
<evidence type="ECO:0000256" key="10">
    <source>
        <dbReference type="SAM" id="Phobius"/>
    </source>
</evidence>
<keyword evidence="7 8" id="KW-0407">Ion channel</keyword>
<feature type="transmembrane region" description="Helical" evidence="10">
    <location>
        <begin position="233"/>
        <end position="259"/>
    </location>
</feature>
<keyword evidence="2 8" id="KW-0813">Transport</keyword>
<evidence type="ECO:0000256" key="3">
    <source>
        <dbReference type="ARBA" id="ARBA00022692"/>
    </source>
</evidence>
<dbReference type="GO" id="GO:0005886">
    <property type="term" value="C:plasma membrane"/>
    <property type="evidence" value="ECO:0007669"/>
    <property type="project" value="TreeGrafter"/>
</dbReference>
<name>A0A914C4V4_9BILA</name>
<dbReference type="GO" id="GO:0030322">
    <property type="term" value="P:stabilization of membrane potential"/>
    <property type="evidence" value="ECO:0007669"/>
    <property type="project" value="TreeGrafter"/>
</dbReference>